<dbReference type="Proteomes" id="UP000003704">
    <property type="component" value="Unassembled WGS sequence"/>
</dbReference>
<protein>
    <submittedName>
        <fullName evidence="2">Uncharacterized protein</fullName>
    </submittedName>
</protein>
<dbReference type="AlphaFoldDB" id="I8TA98"/>
<dbReference type="STRING" id="1172194.WQQ_07470"/>
<organism evidence="2 3">
    <name type="scientific">Hydrocarboniphaga effusa AP103</name>
    <dbReference type="NCBI Taxonomy" id="1172194"/>
    <lineage>
        <taxon>Bacteria</taxon>
        <taxon>Pseudomonadati</taxon>
        <taxon>Pseudomonadota</taxon>
        <taxon>Gammaproteobacteria</taxon>
        <taxon>Nevskiales</taxon>
        <taxon>Nevskiaceae</taxon>
        <taxon>Hydrocarboniphaga</taxon>
    </lineage>
</organism>
<feature type="region of interest" description="Disordered" evidence="1">
    <location>
        <begin position="1"/>
        <end position="78"/>
    </location>
</feature>
<sequence length="78" mass="8613">MTCTSALTQEHDMSQENHQRKKTAQDKPAVDSIDTRDRVDEASYDSFPASDPPGHVGTQARPGKHRGPGEKPETPTKR</sequence>
<keyword evidence="3" id="KW-1185">Reference proteome</keyword>
<feature type="compositionally biased region" description="Basic and acidic residues" evidence="1">
    <location>
        <begin position="9"/>
        <end position="41"/>
    </location>
</feature>
<dbReference type="EMBL" id="AKGD01000001">
    <property type="protein sequence ID" value="EIT70610.1"/>
    <property type="molecule type" value="Genomic_DNA"/>
</dbReference>
<feature type="compositionally biased region" description="Basic and acidic residues" evidence="1">
    <location>
        <begin position="67"/>
        <end position="78"/>
    </location>
</feature>
<comment type="caution">
    <text evidence="2">The sequence shown here is derived from an EMBL/GenBank/DDBJ whole genome shotgun (WGS) entry which is preliminary data.</text>
</comment>
<gene>
    <name evidence="2" type="ORF">WQQ_07470</name>
</gene>
<evidence type="ECO:0000313" key="3">
    <source>
        <dbReference type="Proteomes" id="UP000003704"/>
    </source>
</evidence>
<evidence type="ECO:0000256" key="1">
    <source>
        <dbReference type="SAM" id="MobiDB-lite"/>
    </source>
</evidence>
<accession>I8TA98</accession>
<proteinExistence type="predicted"/>
<evidence type="ECO:0000313" key="2">
    <source>
        <dbReference type="EMBL" id="EIT70610.1"/>
    </source>
</evidence>
<name>I8TA98_9GAMM</name>
<reference evidence="2 3" key="1">
    <citation type="journal article" date="2012" name="J. Bacteriol.">
        <title>Genome Sequence of n-Alkane-Degrading Hydrocarboniphaga effusa Strain AP103T (ATCC BAA-332T).</title>
        <authorList>
            <person name="Chang H.K."/>
            <person name="Zylstra G.J."/>
            <person name="Chae J.C."/>
        </authorList>
    </citation>
    <scope>NUCLEOTIDE SEQUENCE [LARGE SCALE GENOMIC DNA]</scope>
    <source>
        <strain evidence="2 3">AP103</strain>
    </source>
</reference>